<gene>
    <name evidence="6" type="ORF">GH266_12660</name>
</gene>
<feature type="domain" description="HTH merR-type" evidence="5">
    <location>
        <begin position="1"/>
        <end position="71"/>
    </location>
</feature>
<dbReference type="PANTHER" id="PTHR30204:SF69">
    <property type="entry name" value="MERR-FAMILY TRANSCRIPTIONAL REGULATOR"/>
    <property type="match status" value="1"/>
</dbReference>
<evidence type="ECO:0000256" key="3">
    <source>
        <dbReference type="ARBA" id="ARBA00023125"/>
    </source>
</evidence>
<dbReference type="GO" id="GO:0003700">
    <property type="term" value="F:DNA-binding transcription factor activity"/>
    <property type="evidence" value="ECO:0007669"/>
    <property type="project" value="InterPro"/>
</dbReference>
<dbReference type="RefSeq" id="WP_158194160.1">
    <property type="nucleotide sequence ID" value="NZ_CP046908.1"/>
</dbReference>
<keyword evidence="3" id="KW-0238">DNA-binding</keyword>
<dbReference type="OrthoDB" id="9802944at2"/>
<organism evidence="6 7">
    <name type="scientific">Stappia indica</name>
    <dbReference type="NCBI Taxonomy" id="538381"/>
    <lineage>
        <taxon>Bacteria</taxon>
        <taxon>Pseudomonadati</taxon>
        <taxon>Pseudomonadota</taxon>
        <taxon>Alphaproteobacteria</taxon>
        <taxon>Hyphomicrobiales</taxon>
        <taxon>Stappiaceae</taxon>
        <taxon>Stappia</taxon>
    </lineage>
</organism>
<evidence type="ECO:0000259" key="5">
    <source>
        <dbReference type="PROSITE" id="PS50937"/>
    </source>
</evidence>
<name>A0A857C8F5_9HYPH</name>
<evidence type="ECO:0000313" key="7">
    <source>
        <dbReference type="Proteomes" id="UP000435648"/>
    </source>
</evidence>
<reference evidence="6 7" key="1">
    <citation type="submission" date="2019-12" db="EMBL/GenBank/DDBJ databases">
        <title>The genome of Stappia indica PHM037.</title>
        <authorList>
            <person name="Kacar D."/>
            <person name="Galan B."/>
            <person name="Canedo L."/>
            <person name="Rodriguez P."/>
            <person name="de la Calle F."/>
            <person name="Garcia J.L."/>
        </authorList>
    </citation>
    <scope>NUCLEOTIDE SEQUENCE [LARGE SCALE GENOMIC DNA]</scope>
    <source>
        <strain evidence="6 7">PHM037</strain>
    </source>
</reference>
<dbReference type="GO" id="GO:0003677">
    <property type="term" value="F:DNA binding"/>
    <property type="evidence" value="ECO:0007669"/>
    <property type="project" value="UniProtKB-KW"/>
</dbReference>
<dbReference type="InterPro" id="IPR009061">
    <property type="entry name" value="DNA-bd_dom_put_sf"/>
</dbReference>
<dbReference type="EMBL" id="CP046908">
    <property type="protein sequence ID" value="QGZ35274.1"/>
    <property type="molecule type" value="Genomic_DNA"/>
</dbReference>
<keyword evidence="4" id="KW-0804">Transcription</keyword>
<dbReference type="Gene3D" id="1.10.1660.10">
    <property type="match status" value="1"/>
</dbReference>
<protein>
    <submittedName>
        <fullName evidence="6">MerR family transcriptional regulator</fullName>
    </submittedName>
</protein>
<dbReference type="PROSITE" id="PS00552">
    <property type="entry name" value="HTH_MERR_1"/>
    <property type="match status" value="1"/>
</dbReference>
<keyword evidence="1" id="KW-0678">Repressor</keyword>
<evidence type="ECO:0000256" key="4">
    <source>
        <dbReference type="ARBA" id="ARBA00023163"/>
    </source>
</evidence>
<accession>A0A857C8F5</accession>
<dbReference type="KEGG" id="siw:GH266_12660"/>
<evidence type="ECO:0000256" key="1">
    <source>
        <dbReference type="ARBA" id="ARBA00022491"/>
    </source>
</evidence>
<dbReference type="Pfam" id="PF13411">
    <property type="entry name" value="MerR_1"/>
    <property type="match status" value="1"/>
</dbReference>
<dbReference type="AlphaFoldDB" id="A0A857C8F5"/>
<dbReference type="SMART" id="SM00422">
    <property type="entry name" value="HTH_MERR"/>
    <property type="match status" value="1"/>
</dbReference>
<dbReference type="InterPro" id="IPR000551">
    <property type="entry name" value="MerR-type_HTH_dom"/>
</dbReference>
<dbReference type="SUPFAM" id="SSF46955">
    <property type="entry name" value="Putative DNA-binding domain"/>
    <property type="match status" value="1"/>
</dbReference>
<keyword evidence="2" id="KW-0805">Transcription regulation</keyword>
<dbReference type="InterPro" id="IPR047057">
    <property type="entry name" value="MerR_fam"/>
</dbReference>
<proteinExistence type="predicted"/>
<dbReference type="PROSITE" id="PS50937">
    <property type="entry name" value="HTH_MERR_2"/>
    <property type="match status" value="1"/>
</dbReference>
<dbReference type="PANTHER" id="PTHR30204">
    <property type="entry name" value="REDOX-CYCLING DRUG-SENSING TRANSCRIPTIONAL ACTIVATOR SOXR"/>
    <property type="match status" value="1"/>
</dbReference>
<dbReference type="PRINTS" id="PR00040">
    <property type="entry name" value="HTHMERR"/>
</dbReference>
<sequence>MSLSIGDMSEIAGVKVPTIRYYEEIGLLRSKPRNKLNHRRYDNSSLMRLIFIREARMLGFDIDIIRDFLRLSDGICTESESMEILSVSLKDVRNRIRRLQLLSVQLNRIVKPSTSDAIPPNNILTALS</sequence>
<dbReference type="Proteomes" id="UP000435648">
    <property type="component" value="Chromosome"/>
</dbReference>
<evidence type="ECO:0000256" key="2">
    <source>
        <dbReference type="ARBA" id="ARBA00023015"/>
    </source>
</evidence>
<evidence type="ECO:0000313" key="6">
    <source>
        <dbReference type="EMBL" id="QGZ35274.1"/>
    </source>
</evidence>